<feature type="transmembrane region" description="Helical" evidence="1">
    <location>
        <begin position="42"/>
        <end position="63"/>
    </location>
</feature>
<evidence type="ECO:0000256" key="1">
    <source>
        <dbReference type="SAM" id="Phobius"/>
    </source>
</evidence>
<comment type="caution">
    <text evidence="2">The sequence shown here is derived from an EMBL/GenBank/DDBJ whole genome shotgun (WGS) entry which is preliminary data.</text>
</comment>
<keyword evidence="1" id="KW-0812">Transmembrane</keyword>
<evidence type="ECO:0008006" key="4">
    <source>
        <dbReference type="Google" id="ProtNLM"/>
    </source>
</evidence>
<evidence type="ECO:0000313" key="2">
    <source>
        <dbReference type="EMBL" id="MEE2025399.1"/>
    </source>
</evidence>
<accession>A0ABU7JI67</accession>
<dbReference type="EMBL" id="JAUGZK010000012">
    <property type="protein sequence ID" value="MEE2025399.1"/>
    <property type="molecule type" value="Genomic_DNA"/>
</dbReference>
<keyword evidence="1" id="KW-0472">Membrane</keyword>
<sequence>MTDDSDFMALKASWQQQPATAVPPPNAADLAKASQRQHQQRVLMIGECLAALVMAASACWLLLSMPNWLGYIAATFLGLGAIGAVYISWQVHRPILAYDNWSSHGLLQFRLRSCQLSLRYYRYNQYCCAALLLFTALLWLLSAWQPALTPMDLLLFYSLVASPLCLYGIYLLQQKVQQKTLELQQLTDLTRQFASDDSV</sequence>
<keyword evidence="3" id="KW-1185">Reference proteome</keyword>
<feature type="transmembrane region" description="Helical" evidence="1">
    <location>
        <begin position="153"/>
        <end position="172"/>
    </location>
</feature>
<protein>
    <recommendedName>
        <fullName evidence="4">Transmembrane protein</fullName>
    </recommendedName>
</protein>
<dbReference type="Proteomes" id="UP001339167">
    <property type="component" value="Unassembled WGS sequence"/>
</dbReference>
<proteinExistence type="predicted"/>
<reference evidence="2 3" key="1">
    <citation type="submission" date="2023-06" db="EMBL/GenBank/DDBJ databases">
        <title>Alkalimonas sp., MEB004 an alkaliphilic bacterium isolated from Lonar Lake, India.</title>
        <authorList>
            <person name="Joshi A."/>
            <person name="Thite S."/>
        </authorList>
    </citation>
    <scope>NUCLEOTIDE SEQUENCE [LARGE SCALE GENOMIC DNA]</scope>
    <source>
        <strain evidence="2 3">MEB004</strain>
    </source>
</reference>
<feature type="transmembrane region" description="Helical" evidence="1">
    <location>
        <begin position="120"/>
        <end position="141"/>
    </location>
</feature>
<name>A0ABU7JI67_9GAMM</name>
<feature type="transmembrane region" description="Helical" evidence="1">
    <location>
        <begin position="69"/>
        <end position="89"/>
    </location>
</feature>
<keyword evidence="1" id="KW-1133">Transmembrane helix</keyword>
<organism evidence="2 3">
    <name type="scientific">Alkalimonas mucilaginosa</name>
    <dbReference type="NCBI Taxonomy" id="3057676"/>
    <lineage>
        <taxon>Bacteria</taxon>
        <taxon>Pseudomonadati</taxon>
        <taxon>Pseudomonadota</taxon>
        <taxon>Gammaproteobacteria</taxon>
        <taxon>Alkalimonas</taxon>
    </lineage>
</organism>
<dbReference type="RefSeq" id="WP_330088716.1">
    <property type="nucleotide sequence ID" value="NZ_JAUGZK010000012.1"/>
</dbReference>
<evidence type="ECO:0000313" key="3">
    <source>
        <dbReference type="Proteomes" id="UP001339167"/>
    </source>
</evidence>
<gene>
    <name evidence="2" type="ORF">QWF21_14275</name>
</gene>